<evidence type="ECO:0000313" key="1">
    <source>
        <dbReference type="EMBL" id="KAF2032798.1"/>
    </source>
</evidence>
<dbReference type="SUPFAM" id="SSF50630">
    <property type="entry name" value="Acid proteases"/>
    <property type="match status" value="1"/>
</dbReference>
<reference evidence="1" key="1">
    <citation type="journal article" date="2020" name="Stud. Mycol.">
        <title>101 Dothideomycetes genomes: a test case for predicting lifestyles and emergence of pathogens.</title>
        <authorList>
            <person name="Haridas S."/>
            <person name="Albert R."/>
            <person name="Binder M."/>
            <person name="Bloem J."/>
            <person name="Labutti K."/>
            <person name="Salamov A."/>
            <person name="Andreopoulos B."/>
            <person name="Baker S."/>
            <person name="Barry K."/>
            <person name="Bills G."/>
            <person name="Bluhm B."/>
            <person name="Cannon C."/>
            <person name="Castanera R."/>
            <person name="Culley D."/>
            <person name="Daum C."/>
            <person name="Ezra D."/>
            <person name="Gonzalez J."/>
            <person name="Henrissat B."/>
            <person name="Kuo A."/>
            <person name="Liang C."/>
            <person name="Lipzen A."/>
            <person name="Lutzoni F."/>
            <person name="Magnuson J."/>
            <person name="Mondo S."/>
            <person name="Nolan M."/>
            <person name="Ohm R."/>
            <person name="Pangilinan J."/>
            <person name="Park H.-J."/>
            <person name="Ramirez L."/>
            <person name="Alfaro M."/>
            <person name="Sun H."/>
            <person name="Tritt A."/>
            <person name="Yoshinaga Y."/>
            <person name="Zwiers L.-H."/>
            <person name="Turgeon B."/>
            <person name="Goodwin S."/>
            <person name="Spatafora J."/>
            <person name="Crous P."/>
            <person name="Grigoriev I."/>
        </authorList>
    </citation>
    <scope>NUCLEOTIDE SEQUENCE</scope>
    <source>
        <strain evidence="1">CBS 110217</strain>
    </source>
</reference>
<dbReference type="Proteomes" id="UP000799777">
    <property type="component" value="Unassembled WGS sequence"/>
</dbReference>
<dbReference type="Gene3D" id="2.40.70.10">
    <property type="entry name" value="Acid Proteases"/>
    <property type="match status" value="1"/>
</dbReference>
<gene>
    <name evidence="1" type="ORF">EK21DRAFT_109539</name>
</gene>
<dbReference type="EMBL" id="ML978170">
    <property type="protein sequence ID" value="KAF2032798.1"/>
    <property type="molecule type" value="Genomic_DNA"/>
</dbReference>
<dbReference type="InterPro" id="IPR021109">
    <property type="entry name" value="Peptidase_aspartic_dom_sf"/>
</dbReference>
<protein>
    <submittedName>
        <fullName evidence="1">Uncharacterized protein</fullName>
    </submittedName>
</protein>
<evidence type="ECO:0000313" key="2">
    <source>
        <dbReference type="Proteomes" id="UP000799777"/>
    </source>
</evidence>
<dbReference type="OrthoDB" id="4074350at2759"/>
<name>A0A9P4HDU4_9PLEO</name>
<proteinExistence type="predicted"/>
<accession>A0A9P4HDU4</accession>
<sequence length="200" mass="21834">MGVFGLAVGTASPTDATKPTLLSALFESGDVPSSTTSYTAGSISIDLSSISILGSTTVYWSAPTDSIILAFRIESLISQNWVPEEACTIFETAFGIQWDDNLQLYIVNETTHDKLAWEKPSVSFSIGASRSARHHNYTLPYTAFDLRLAAPLANTTTYNFPPKRAADPSQYVLGRAFLQETYITIEYERGNLSLSQAYPA</sequence>
<comment type="caution">
    <text evidence="1">The sequence shown here is derived from an EMBL/GenBank/DDBJ whole genome shotgun (WGS) entry which is preliminary data.</text>
</comment>
<keyword evidence="2" id="KW-1185">Reference proteome</keyword>
<dbReference type="AlphaFoldDB" id="A0A9P4HDU4"/>
<organism evidence="1 2">
    <name type="scientific">Setomelanomma holmii</name>
    <dbReference type="NCBI Taxonomy" id="210430"/>
    <lineage>
        <taxon>Eukaryota</taxon>
        <taxon>Fungi</taxon>
        <taxon>Dikarya</taxon>
        <taxon>Ascomycota</taxon>
        <taxon>Pezizomycotina</taxon>
        <taxon>Dothideomycetes</taxon>
        <taxon>Pleosporomycetidae</taxon>
        <taxon>Pleosporales</taxon>
        <taxon>Pleosporineae</taxon>
        <taxon>Phaeosphaeriaceae</taxon>
        <taxon>Setomelanomma</taxon>
    </lineage>
</organism>